<keyword evidence="3" id="KW-0862">Zinc</keyword>
<evidence type="ECO:0000259" key="5">
    <source>
        <dbReference type="PROSITE" id="PS51795"/>
    </source>
</evidence>
<keyword evidence="3" id="KW-0863">Zinc-finger</keyword>
<dbReference type="GO" id="GO:0008270">
    <property type="term" value="F:zinc ion binding"/>
    <property type="evidence" value="ECO:0007669"/>
    <property type="project" value="UniProtKB-KW"/>
</dbReference>
<keyword evidence="7" id="KW-1185">Reference proteome</keyword>
<dbReference type="AlphaFoldDB" id="A0A067GEH2"/>
<dbReference type="Pfam" id="PF04570">
    <property type="entry name" value="zf-FLZ"/>
    <property type="match status" value="1"/>
</dbReference>
<evidence type="ECO:0000256" key="4">
    <source>
        <dbReference type="PROSITE-ProRule" id="PRU01131"/>
    </source>
</evidence>
<organism evidence="6 7">
    <name type="scientific">Citrus sinensis</name>
    <name type="common">Sweet orange</name>
    <name type="synonym">Citrus aurantium var. sinensis</name>
    <dbReference type="NCBI Taxonomy" id="2711"/>
    <lineage>
        <taxon>Eukaryota</taxon>
        <taxon>Viridiplantae</taxon>
        <taxon>Streptophyta</taxon>
        <taxon>Embryophyta</taxon>
        <taxon>Tracheophyta</taxon>
        <taxon>Spermatophyta</taxon>
        <taxon>Magnoliopsida</taxon>
        <taxon>eudicotyledons</taxon>
        <taxon>Gunneridae</taxon>
        <taxon>Pentapetalae</taxon>
        <taxon>rosids</taxon>
        <taxon>malvids</taxon>
        <taxon>Sapindales</taxon>
        <taxon>Rutaceae</taxon>
        <taxon>Aurantioideae</taxon>
        <taxon>Citrus</taxon>
    </lineage>
</organism>
<evidence type="ECO:0000313" key="7">
    <source>
        <dbReference type="Proteomes" id="UP000027120"/>
    </source>
</evidence>
<dbReference type="InterPro" id="IPR007650">
    <property type="entry name" value="Zf-FLZ_dom"/>
</dbReference>
<gene>
    <name evidence="6" type="ORF">CISIN_1g023035mg</name>
</gene>
<feature type="zinc finger region" description="FLZ-type" evidence="4">
    <location>
        <begin position="162"/>
        <end position="205"/>
    </location>
</feature>
<dbReference type="EMBL" id="KK784885">
    <property type="protein sequence ID" value="KDO73842.1"/>
    <property type="molecule type" value="Genomic_DNA"/>
</dbReference>
<proteinExistence type="inferred from homology"/>
<dbReference type="InterPro" id="IPR044604">
    <property type="entry name" value="FLZ12/13/14"/>
</dbReference>
<feature type="domain" description="FLZ-type" evidence="5">
    <location>
        <begin position="162"/>
        <end position="205"/>
    </location>
</feature>
<dbReference type="STRING" id="2711.A0A067GEH2"/>
<sequence length="288" mass="32084">MLGNRPRPVIGKLSALLVSGNRAGFSDVGTSPRGPLDLKIQSPRCGLRCYDAGGVGLGIVAALEKSNTACGHEILAKFAVCSNNNKSISPPIPVSSGKNCERCCQDLEIESLEDYTYVTCHGPNNKSVTRVYYDGSVTAVKESSARFAEADVSAAYYYPTSDFLSSCHLCQKKLHGRDIYMYRGEKAFCSNECRSTQIMMDERKEQCRADATRTADVASSPYTRDHIFSTGSKSSWHVRCPSTLCIKNLLKFRILPSEELRTCYGKWNILIIYYCRKSFIYVFNSQWC</sequence>
<evidence type="ECO:0000256" key="3">
    <source>
        <dbReference type="ARBA" id="ARBA00022771"/>
    </source>
</evidence>
<dbReference type="Proteomes" id="UP000027120">
    <property type="component" value="Unassembled WGS sequence"/>
</dbReference>
<evidence type="ECO:0000256" key="2">
    <source>
        <dbReference type="ARBA" id="ARBA00022723"/>
    </source>
</evidence>
<evidence type="ECO:0000256" key="1">
    <source>
        <dbReference type="ARBA" id="ARBA00009374"/>
    </source>
</evidence>
<dbReference type="PROSITE" id="PS51795">
    <property type="entry name" value="ZF_FLZ"/>
    <property type="match status" value="1"/>
</dbReference>
<dbReference type="PANTHER" id="PTHR47208">
    <property type="entry name" value="OS02G0174800 PROTEIN"/>
    <property type="match status" value="1"/>
</dbReference>
<accession>A0A067GEH2</accession>
<keyword evidence="2" id="KW-0479">Metal-binding</keyword>
<protein>
    <recommendedName>
        <fullName evidence="5">FLZ-type domain-containing protein</fullName>
    </recommendedName>
</protein>
<comment type="similarity">
    <text evidence="1">Belongs to the FLZ family.</text>
</comment>
<evidence type="ECO:0000313" key="6">
    <source>
        <dbReference type="EMBL" id="KDO73842.1"/>
    </source>
</evidence>
<reference evidence="6 7" key="1">
    <citation type="submission" date="2014-04" db="EMBL/GenBank/DDBJ databases">
        <authorList>
            <consortium name="International Citrus Genome Consortium"/>
            <person name="Gmitter F."/>
            <person name="Chen C."/>
            <person name="Farmerie W."/>
            <person name="Harkins T."/>
            <person name="Desany B."/>
            <person name="Mohiuddin M."/>
            <person name="Kodira C."/>
            <person name="Borodovsky M."/>
            <person name="Lomsadze A."/>
            <person name="Burns P."/>
            <person name="Jenkins J."/>
            <person name="Prochnik S."/>
            <person name="Shu S."/>
            <person name="Chapman J."/>
            <person name="Pitluck S."/>
            <person name="Schmutz J."/>
            <person name="Rokhsar D."/>
        </authorList>
    </citation>
    <scope>NUCLEOTIDE SEQUENCE</scope>
</reference>
<name>A0A067GEH2_CITSI</name>
<dbReference type="PANTHER" id="PTHR47208:SF5">
    <property type="entry name" value="FCS-LIKE ZINC FINGER 12-RELATED"/>
    <property type="match status" value="1"/>
</dbReference>